<keyword evidence="1" id="KW-0472">Membrane</keyword>
<feature type="domain" description="PDZ" evidence="2">
    <location>
        <begin position="365"/>
        <end position="458"/>
    </location>
</feature>
<name>A0A1I8IAV1_9PLAT</name>
<dbReference type="InterPro" id="IPR001683">
    <property type="entry name" value="PX_dom"/>
</dbReference>
<dbReference type="Gene3D" id="2.30.42.10">
    <property type="match status" value="1"/>
</dbReference>
<dbReference type="AlphaFoldDB" id="A0A1I8IAV1"/>
<feature type="domain" description="PX" evidence="3">
    <location>
        <begin position="496"/>
        <end position="606"/>
    </location>
</feature>
<evidence type="ECO:0000313" key="5">
    <source>
        <dbReference type="WBParaSite" id="maker-uti_cns_0011333-snap-gene-0.3-mRNA-1"/>
    </source>
</evidence>
<proteinExistence type="predicted"/>
<dbReference type="InterPro" id="IPR036034">
    <property type="entry name" value="PDZ_sf"/>
</dbReference>
<evidence type="ECO:0000256" key="1">
    <source>
        <dbReference type="SAM" id="Phobius"/>
    </source>
</evidence>
<evidence type="ECO:0000313" key="4">
    <source>
        <dbReference type="Proteomes" id="UP000095280"/>
    </source>
</evidence>
<dbReference type="SMART" id="SM00228">
    <property type="entry name" value="PDZ"/>
    <property type="match status" value="1"/>
</dbReference>
<dbReference type="SUPFAM" id="SSF64268">
    <property type="entry name" value="PX domain"/>
    <property type="match status" value="1"/>
</dbReference>
<dbReference type="WBParaSite" id="maker-uti_cns_0011333-snap-gene-0.3-mRNA-1">
    <property type="protein sequence ID" value="maker-uti_cns_0011333-snap-gene-0.3-mRNA-1"/>
    <property type="gene ID" value="maker-uti_cns_0011333-snap-gene-0.3"/>
</dbReference>
<dbReference type="PANTHER" id="PTHR12431">
    <property type="entry name" value="SORTING NEXIN 17 AND 27"/>
    <property type="match status" value="1"/>
</dbReference>
<dbReference type="PROSITE" id="PS50106">
    <property type="entry name" value="PDZ"/>
    <property type="match status" value="1"/>
</dbReference>
<dbReference type="GO" id="GO:0032456">
    <property type="term" value="P:endocytic recycling"/>
    <property type="evidence" value="ECO:0007669"/>
    <property type="project" value="TreeGrafter"/>
</dbReference>
<organism evidence="4 5">
    <name type="scientific">Macrostomum lignano</name>
    <dbReference type="NCBI Taxonomy" id="282301"/>
    <lineage>
        <taxon>Eukaryota</taxon>
        <taxon>Metazoa</taxon>
        <taxon>Spiralia</taxon>
        <taxon>Lophotrochozoa</taxon>
        <taxon>Platyhelminthes</taxon>
        <taxon>Rhabditophora</taxon>
        <taxon>Macrostomorpha</taxon>
        <taxon>Macrostomida</taxon>
        <taxon>Macrostomidae</taxon>
        <taxon>Macrostomum</taxon>
    </lineage>
</organism>
<dbReference type="GO" id="GO:0005769">
    <property type="term" value="C:early endosome"/>
    <property type="evidence" value="ECO:0007669"/>
    <property type="project" value="TreeGrafter"/>
</dbReference>
<dbReference type="FunFam" id="3.30.1520.10:FF:000003">
    <property type="entry name" value="sorting nexin-27 isoform X2"/>
    <property type="match status" value="1"/>
</dbReference>
<keyword evidence="4" id="KW-1185">Reference proteome</keyword>
<dbReference type="InterPro" id="IPR037833">
    <property type="entry name" value="SNX27_PX"/>
</dbReference>
<dbReference type="PROSITE" id="PS50195">
    <property type="entry name" value="PX"/>
    <property type="match status" value="1"/>
</dbReference>
<dbReference type="Proteomes" id="UP000095280">
    <property type="component" value="Unplaced"/>
</dbReference>
<feature type="transmembrane region" description="Helical" evidence="1">
    <location>
        <begin position="180"/>
        <end position="203"/>
    </location>
</feature>
<sequence>GRLGLALLSEVNFGSAQLLVEEVSGGCRGHNAAELPPRGVDLYPALLNGLRECLHADVGQIRITFGQHFRMVEARLEQLAAAQDGERVGSGRRWLRCGRCPRCLQLVDGGSLKGNMSWLADGLGFVASGCSIVSNLLSAVDVAGGIASPSDSFGFIGGFRRTRVAAVGDLRRRCASYRGWLLTLVLISCLALSLLNAFGVILGTSRETVGVLMLARLSMLDLELEFTEALRRCSCRVSACCSMTSRNQFSSGRDDLASCCTADLRLLSSVVNDPVELALLFESLDPDVKFLVGRVPLNLDQLRRWSLIRLLGLLIHVMMVSRLAQACLLQSPTHLLGHRPNHLISDDEEDFRPGAGGGGGLRPRVVAINKSDTGFGFNVRGQVTEGGQLRSINGELFAPLQHVSAVLPGGAADQAGLLKGDRIIEVNGVNVEGSTHKQVVDLIKSGRDQLILTVISVPNGGGSGGGFGGGGVGAPGDPCLEPSDTSSGGSAIDYSDKRTLPVSIPDCQAIEVDNEKYVVFNVYMAGRHLCSHRYSDFASLHQLLRREFPDFGFPSLPGRWPFALSEQQLDSRRRGLEKYLERVCAVRVIAECSAMQEFLTSSDPHADVEMKVLLPDRRLVAIRCGRTEKAINVVSLVLDKAGLSTPAQQQQQQLLRNSFALFETEEEGFDRRVADSEQPHALYVQNYCSSAVSAATCLLLKRWLFSPSAEAALISASSAALHLLCAQAVEEACQGFLIQATPEMKRAQERLAEPGGEAEYLSLARQQPGYAEVAFPHCPCDARKEGRVIPRLGWAALRLQAADEIGAPLEQVIRFDWSDVLAWSSDEDTGCFCLQVRRAGGKPPRQIRLHTHLHSALVYCCEQIAKERLAENESG</sequence>
<dbReference type="SMART" id="SM00312">
    <property type="entry name" value="PX"/>
    <property type="match status" value="1"/>
</dbReference>
<dbReference type="Gene3D" id="3.30.1520.10">
    <property type="entry name" value="Phox-like domain"/>
    <property type="match status" value="1"/>
</dbReference>
<dbReference type="GO" id="GO:0006886">
    <property type="term" value="P:intracellular protein transport"/>
    <property type="evidence" value="ECO:0007669"/>
    <property type="project" value="TreeGrafter"/>
</dbReference>
<dbReference type="Gene3D" id="3.10.20.90">
    <property type="entry name" value="Phosphatidylinositol 3-kinase Catalytic Subunit, Chain A, domain 1"/>
    <property type="match status" value="1"/>
</dbReference>
<dbReference type="CDD" id="cd06886">
    <property type="entry name" value="PX_SNX27"/>
    <property type="match status" value="1"/>
</dbReference>
<accession>A0A1I8IAV1</accession>
<reference evidence="5" key="1">
    <citation type="submission" date="2016-11" db="UniProtKB">
        <authorList>
            <consortium name="WormBaseParasite"/>
        </authorList>
    </citation>
    <scope>IDENTIFICATION</scope>
</reference>
<dbReference type="InterPro" id="IPR001478">
    <property type="entry name" value="PDZ"/>
</dbReference>
<keyword evidence="1" id="KW-1133">Transmembrane helix</keyword>
<dbReference type="Pfam" id="PF00595">
    <property type="entry name" value="PDZ"/>
    <property type="match status" value="1"/>
</dbReference>
<dbReference type="Gene3D" id="1.20.80.60">
    <property type="match status" value="1"/>
</dbReference>
<dbReference type="PANTHER" id="PTHR12431:SF19">
    <property type="entry name" value="SORTING NEXIN-27"/>
    <property type="match status" value="1"/>
</dbReference>
<dbReference type="SUPFAM" id="SSF50156">
    <property type="entry name" value="PDZ domain-like"/>
    <property type="match status" value="1"/>
</dbReference>
<keyword evidence="1" id="KW-0812">Transmembrane</keyword>
<evidence type="ECO:0000259" key="3">
    <source>
        <dbReference type="PROSITE" id="PS50195"/>
    </source>
</evidence>
<dbReference type="CDD" id="cd23070">
    <property type="entry name" value="PDZ_SNX27-like"/>
    <property type="match status" value="1"/>
</dbReference>
<protein>
    <submittedName>
        <fullName evidence="5">PDZ domain-containing protein</fullName>
    </submittedName>
</protein>
<evidence type="ECO:0000259" key="2">
    <source>
        <dbReference type="PROSITE" id="PS50106"/>
    </source>
</evidence>
<dbReference type="Pfam" id="PF00787">
    <property type="entry name" value="PX"/>
    <property type="match status" value="1"/>
</dbReference>
<dbReference type="FunFam" id="2.30.42.10:FF:000061">
    <property type="entry name" value="sorting nexin-27 isoform X2"/>
    <property type="match status" value="1"/>
</dbReference>
<dbReference type="GO" id="GO:0032266">
    <property type="term" value="F:phosphatidylinositol-3-phosphate binding"/>
    <property type="evidence" value="ECO:0007669"/>
    <property type="project" value="InterPro"/>
</dbReference>
<dbReference type="InterPro" id="IPR036871">
    <property type="entry name" value="PX_dom_sf"/>
</dbReference>